<evidence type="ECO:0000313" key="1">
    <source>
        <dbReference type="EMBL" id="KWZ80678.1"/>
    </source>
</evidence>
<gene>
    <name evidence="1" type="ORF">HMPREF3196_01529</name>
</gene>
<dbReference type="AlphaFoldDB" id="A0A0M4M5J0"/>
<protein>
    <submittedName>
        <fullName evidence="1">Uncharacterized protein</fullName>
    </submittedName>
</protein>
<accession>A0A0M4M5J0</accession>
<dbReference type="Proteomes" id="UP000070092">
    <property type="component" value="Unassembled WGS sequence"/>
</dbReference>
<dbReference type="EMBL" id="LRPO01000042">
    <property type="protein sequence ID" value="KWZ80678.1"/>
    <property type="molecule type" value="Genomic_DNA"/>
</dbReference>
<dbReference type="PATRIC" id="fig|1681.42.peg.203"/>
<organism evidence="1 2">
    <name type="scientific">Bifidobacterium bifidum</name>
    <dbReference type="NCBI Taxonomy" id="1681"/>
    <lineage>
        <taxon>Bacteria</taxon>
        <taxon>Bacillati</taxon>
        <taxon>Actinomycetota</taxon>
        <taxon>Actinomycetes</taxon>
        <taxon>Bifidobacteriales</taxon>
        <taxon>Bifidobacteriaceae</taxon>
        <taxon>Bifidobacterium</taxon>
    </lineage>
</organism>
<name>A0A0M4M5J0_BIFBI</name>
<sequence>MCSHVWHSFTCVPALLPAHGVVCGCALCRSLHSARLGSGMGPVDPSVKDFVLRTEDYPTGNAATAPSPSTT</sequence>
<evidence type="ECO:0000313" key="2">
    <source>
        <dbReference type="Proteomes" id="UP000070092"/>
    </source>
</evidence>
<reference evidence="1 2" key="1">
    <citation type="submission" date="2016-01" db="EMBL/GenBank/DDBJ databases">
        <authorList>
            <person name="Oliw E.H."/>
        </authorList>
    </citation>
    <scope>NUCLEOTIDE SEQUENCE [LARGE SCALE GENOMIC DNA]</scope>
    <source>
        <strain evidence="1 2">MJR8628B</strain>
    </source>
</reference>
<comment type="caution">
    <text evidence="1">The sequence shown here is derived from an EMBL/GenBank/DDBJ whole genome shotgun (WGS) entry which is preliminary data.</text>
</comment>
<proteinExistence type="predicted"/>